<evidence type="ECO:0000313" key="8">
    <source>
        <dbReference type="EMBL" id="KAH7304211.1"/>
    </source>
</evidence>
<evidence type="ECO:0000259" key="6">
    <source>
        <dbReference type="PROSITE" id="PS50090"/>
    </source>
</evidence>
<dbReference type="Proteomes" id="UP000813444">
    <property type="component" value="Unassembled WGS sequence"/>
</dbReference>
<dbReference type="GO" id="GO:0001006">
    <property type="term" value="F:RNA polymerase III type 3 promoter sequence-specific DNA binding"/>
    <property type="evidence" value="ECO:0007669"/>
    <property type="project" value="TreeGrafter"/>
</dbReference>
<keyword evidence="3" id="KW-0804">Transcription</keyword>
<dbReference type="InterPro" id="IPR051575">
    <property type="entry name" value="Myb-like_DNA-bd"/>
</dbReference>
<dbReference type="EMBL" id="JAGPNK010000025">
    <property type="protein sequence ID" value="KAH7304211.1"/>
    <property type="molecule type" value="Genomic_DNA"/>
</dbReference>
<dbReference type="AlphaFoldDB" id="A0A8K0SD06"/>
<feature type="region of interest" description="Disordered" evidence="5">
    <location>
        <begin position="318"/>
        <end position="342"/>
    </location>
</feature>
<feature type="compositionally biased region" description="Polar residues" evidence="5">
    <location>
        <begin position="177"/>
        <end position="198"/>
    </location>
</feature>
<dbReference type="Gene3D" id="1.10.10.60">
    <property type="entry name" value="Homeodomain-like"/>
    <property type="match status" value="3"/>
</dbReference>
<evidence type="ECO:0000256" key="5">
    <source>
        <dbReference type="SAM" id="MobiDB-lite"/>
    </source>
</evidence>
<feature type="domain" description="HTH myb-type" evidence="7">
    <location>
        <begin position="1"/>
        <end position="57"/>
    </location>
</feature>
<dbReference type="GO" id="GO:0000978">
    <property type="term" value="F:RNA polymerase II cis-regulatory region sequence-specific DNA binding"/>
    <property type="evidence" value="ECO:0007669"/>
    <property type="project" value="TreeGrafter"/>
</dbReference>
<keyword evidence="1" id="KW-0805">Transcription regulation</keyword>
<dbReference type="InterPro" id="IPR001005">
    <property type="entry name" value="SANT/Myb"/>
</dbReference>
<feature type="domain" description="HTH myb-type" evidence="7">
    <location>
        <begin position="62"/>
        <end position="114"/>
    </location>
</feature>
<sequence length="389" mass="44090">MSTEKRKAQRRWTEEEDRILYEQAQNYTTRGKAKDWHRIATKLPGRTNKDCRKRWINNVCGSLKKGGWDEDEDERLLEAVRTHGQKWVVVANLVGCRSPDQCAKRWQNSLDPKLDHSEWDPEEDDLLLRSVAKHGREWKLIQEASYPNRSRNELKNRYTILTRDSASRGEKQRSVEKNNSPSTKSPSAGAQSSSNQSRTDQESADGTDEESYHWSPDHIDEGEEWDQLQLSSWTNRTVHESSAFSADPSNTEVTNNICDMSMSLPFCPPINTTSVDGAPAALLPTTVTPSYDYPYQYPALENRQHVWSNIPELDHMLTQSGGGIPPPPPPAQQQQQHGEDSTMSDAINAMNRSFGKVVIEINECDRNTLDNILDVVKSGNAKAKIEIQS</sequence>
<evidence type="ECO:0000256" key="1">
    <source>
        <dbReference type="ARBA" id="ARBA00023015"/>
    </source>
</evidence>
<dbReference type="SMART" id="SM00717">
    <property type="entry name" value="SANT"/>
    <property type="match status" value="3"/>
</dbReference>
<dbReference type="GO" id="GO:0019185">
    <property type="term" value="C:snRNA-activating protein complex"/>
    <property type="evidence" value="ECO:0007669"/>
    <property type="project" value="TreeGrafter"/>
</dbReference>
<dbReference type="SUPFAM" id="SSF46689">
    <property type="entry name" value="Homeodomain-like"/>
    <property type="match status" value="2"/>
</dbReference>
<feature type="domain" description="Myb-like" evidence="6">
    <location>
        <begin position="60"/>
        <end position="110"/>
    </location>
</feature>
<dbReference type="Pfam" id="PF13921">
    <property type="entry name" value="Myb_DNA-bind_6"/>
    <property type="match status" value="1"/>
</dbReference>
<evidence type="ECO:0000256" key="2">
    <source>
        <dbReference type="ARBA" id="ARBA00023125"/>
    </source>
</evidence>
<keyword evidence="9" id="KW-1185">Reference proteome</keyword>
<dbReference type="PANTHER" id="PTHR46621:SF1">
    <property type="entry name" value="SNRNA-ACTIVATING PROTEIN COMPLEX SUBUNIT 4"/>
    <property type="match status" value="1"/>
</dbReference>
<dbReference type="CDD" id="cd00167">
    <property type="entry name" value="SANT"/>
    <property type="match status" value="3"/>
</dbReference>
<feature type="compositionally biased region" description="Basic and acidic residues" evidence="5">
    <location>
        <begin position="165"/>
        <end position="176"/>
    </location>
</feature>
<reference evidence="8" key="1">
    <citation type="journal article" date="2021" name="Nat. Commun.">
        <title>Genetic determinants of endophytism in the Arabidopsis root mycobiome.</title>
        <authorList>
            <person name="Mesny F."/>
            <person name="Miyauchi S."/>
            <person name="Thiergart T."/>
            <person name="Pickel B."/>
            <person name="Atanasova L."/>
            <person name="Karlsson M."/>
            <person name="Huettel B."/>
            <person name="Barry K.W."/>
            <person name="Haridas S."/>
            <person name="Chen C."/>
            <person name="Bauer D."/>
            <person name="Andreopoulos W."/>
            <person name="Pangilinan J."/>
            <person name="LaButti K."/>
            <person name="Riley R."/>
            <person name="Lipzen A."/>
            <person name="Clum A."/>
            <person name="Drula E."/>
            <person name="Henrissat B."/>
            <person name="Kohler A."/>
            <person name="Grigoriev I.V."/>
            <person name="Martin F.M."/>
            <person name="Hacquard S."/>
        </authorList>
    </citation>
    <scope>NUCLEOTIDE SEQUENCE</scope>
    <source>
        <strain evidence="8">MPI-CAGE-CH-0235</strain>
    </source>
</reference>
<dbReference type="GO" id="GO:0042796">
    <property type="term" value="P:snRNA transcription by RNA polymerase III"/>
    <property type="evidence" value="ECO:0007669"/>
    <property type="project" value="TreeGrafter"/>
</dbReference>
<keyword evidence="2" id="KW-0238">DNA-binding</keyword>
<protein>
    <submittedName>
        <fullName evidence="8">Uncharacterized protein</fullName>
    </submittedName>
</protein>
<name>A0A8K0SD06_9HYPO</name>
<gene>
    <name evidence="8" type="ORF">B0I35DRAFT_153551</name>
</gene>
<dbReference type="InterPro" id="IPR017930">
    <property type="entry name" value="Myb_dom"/>
</dbReference>
<evidence type="ECO:0000259" key="7">
    <source>
        <dbReference type="PROSITE" id="PS51294"/>
    </source>
</evidence>
<accession>A0A8K0SD06</accession>
<dbReference type="PROSITE" id="PS51294">
    <property type="entry name" value="HTH_MYB"/>
    <property type="match status" value="3"/>
</dbReference>
<dbReference type="InterPro" id="IPR009057">
    <property type="entry name" value="Homeodomain-like_sf"/>
</dbReference>
<evidence type="ECO:0000313" key="9">
    <source>
        <dbReference type="Proteomes" id="UP000813444"/>
    </source>
</evidence>
<feature type="domain" description="Myb-like" evidence="6">
    <location>
        <begin position="4"/>
        <end position="59"/>
    </location>
</feature>
<evidence type="ECO:0000256" key="4">
    <source>
        <dbReference type="ARBA" id="ARBA00023242"/>
    </source>
</evidence>
<feature type="region of interest" description="Disordered" evidence="5">
    <location>
        <begin position="155"/>
        <end position="218"/>
    </location>
</feature>
<evidence type="ECO:0000256" key="3">
    <source>
        <dbReference type="ARBA" id="ARBA00023163"/>
    </source>
</evidence>
<dbReference type="OrthoDB" id="2143914at2759"/>
<dbReference type="GO" id="GO:0042795">
    <property type="term" value="P:snRNA transcription by RNA polymerase II"/>
    <property type="evidence" value="ECO:0007669"/>
    <property type="project" value="TreeGrafter"/>
</dbReference>
<comment type="caution">
    <text evidence="8">The sequence shown here is derived from an EMBL/GenBank/DDBJ whole genome shotgun (WGS) entry which is preliminary data.</text>
</comment>
<feature type="domain" description="HTH myb-type" evidence="7">
    <location>
        <begin position="119"/>
        <end position="166"/>
    </location>
</feature>
<dbReference type="Pfam" id="PF00249">
    <property type="entry name" value="Myb_DNA-binding"/>
    <property type="match status" value="1"/>
</dbReference>
<feature type="domain" description="Myb-like" evidence="6">
    <location>
        <begin position="111"/>
        <end position="162"/>
    </location>
</feature>
<dbReference type="PANTHER" id="PTHR46621">
    <property type="entry name" value="SNRNA-ACTIVATING PROTEIN COMPLEX SUBUNIT 4"/>
    <property type="match status" value="1"/>
</dbReference>
<organism evidence="8 9">
    <name type="scientific">Stachybotrys elegans</name>
    <dbReference type="NCBI Taxonomy" id="80388"/>
    <lineage>
        <taxon>Eukaryota</taxon>
        <taxon>Fungi</taxon>
        <taxon>Dikarya</taxon>
        <taxon>Ascomycota</taxon>
        <taxon>Pezizomycotina</taxon>
        <taxon>Sordariomycetes</taxon>
        <taxon>Hypocreomycetidae</taxon>
        <taxon>Hypocreales</taxon>
        <taxon>Stachybotryaceae</taxon>
        <taxon>Stachybotrys</taxon>
    </lineage>
</organism>
<keyword evidence="4" id="KW-0539">Nucleus</keyword>
<proteinExistence type="predicted"/>
<dbReference type="PROSITE" id="PS50090">
    <property type="entry name" value="MYB_LIKE"/>
    <property type="match status" value="3"/>
</dbReference>